<protein>
    <recommendedName>
        <fullName evidence="9">CRISPR-associated endoribonuclease Cas2</fullName>
        <ecNumber evidence="9">3.1.-.-</ecNumber>
    </recommendedName>
</protein>
<keyword evidence="6 9" id="KW-0378">Hydrolase</keyword>
<dbReference type="EC" id="3.1.-.-" evidence="9"/>
<keyword evidence="7 9" id="KW-0460">Magnesium</keyword>
<keyword evidence="4 9" id="KW-0479">Metal-binding</keyword>
<evidence type="ECO:0000256" key="8">
    <source>
        <dbReference type="ARBA" id="ARBA00023118"/>
    </source>
</evidence>
<evidence type="ECO:0000313" key="11">
    <source>
        <dbReference type="Proteomes" id="UP000002064"/>
    </source>
</evidence>
<evidence type="ECO:0000256" key="5">
    <source>
        <dbReference type="ARBA" id="ARBA00022759"/>
    </source>
</evidence>
<organism evidence="10 11">
    <name type="scientific">Thermoanaerobacter mathranii subsp. mathranii (strain DSM 11426 / CCUG 53645 / CIP 108742 / A3)</name>
    <dbReference type="NCBI Taxonomy" id="583358"/>
    <lineage>
        <taxon>Bacteria</taxon>
        <taxon>Bacillati</taxon>
        <taxon>Bacillota</taxon>
        <taxon>Clostridia</taxon>
        <taxon>Thermoanaerobacterales</taxon>
        <taxon>Thermoanaerobacteraceae</taxon>
        <taxon>Thermoanaerobacter</taxon>
    </lineage>
</organism>
<keyword evidence="11" id="KW-1185">Reference proteome</keyword>
<evidence type="ECO:0000256" key="3">
    <source>
        <dbReference type="ARBA" id="ARBA00022722"/>
    </source>
</evidence>
<proteinExistence type="inferred from homology"/>
<evidence type="ECO:0000256" key="7">
    <source>
        <dbReference type="ARBA" id="ARBA00022842"/>
    </source>
</evidence>
<keyword evidence="5 9" id="KW-0255">Endonuclease</keyword>
<keyword evidence="8 9" id="KW-0051">Antiviral defense</keyword>
<gene>
    <name evidence="9" type="primary">cas2</name>
    <name evidence="10" type="ordered locus">Tmath_0021</name>
</gene>
<dbReference type="SUPFAM" id="SSF143430">
    <property type="entry name" value="TTP0101/SSO1404-like"/>
    <property type="match status" value="1"/>
</dbReference>
<comment type="subunit">
    <text evidence="9">Homodimer, forms a heterotetramer with a Cas1 homodimer.</text>
</comment>
<dbReference type="HAMAP" id="MF_01471">
    <property type="entry name" value="Cas2"/>
    <property type="match status" value="1"/>
</dbReference>
<dbReference type="Pfam" id="PF09827">
    <property type="entry name" value="CRISPR_Cas2"/>
    <property type="match status" value="1"/>
</dbReference>
<dbReference type="CDD" id="cd09725">
    <property type="entry name" value="Cas2_I_II_III"/>
    <property type="match status" value="1"/>
</dbReference>
<comment type="cofactor">
    <cofactor evidence="1 9">
        <name>Mg(2+)</name>
        <dbReference type="ChEBI" id="CHEBI:18420"/>
    </cofactor>
</comment>
<feature type="binding site" evidence="9">
    <location>
        <position position="10"/>
    </location>
    <ligand>
        <name>Mg(2+)</name>
        <dbReference type="ChEBI" id="CHEBI:18420"/>
        <note>catalytic</note>
    </ligand>
</feature>
<sequence length="89" mass="10780">MRIFVIVTYDINEKRVNKVRKILKKYFTWVQNSVFEGEITFGKLEKCKRELLSVIKRDEDSVYFYEMEFKIVCNKKVLGQEKNYDSIIL</sequence>
<name>A0ABM5LM86_THEM3</name>
<evidence type="ECO:0000256" key="2">
    <source>
        <dbReference type="ARBA" id="ARBA00009959"/>
    </source>
</evidence>
<accession>A0ABM5LM86</accession>
<dbReference type="InterPro" id="IPR019199">
    <property type="entry name" value="Virulence_VapD/CRISPR_Cas2"/>
</dbReference>
<evidence type="ECO:0000256" key="1">
    <source>
        <dbReference type="ARBA" id="ARBA00001946"/>
    </source>
</evidence>
<comment type="function">
    <text evidence="9">CRISPR (clustered regularly interspaced short palindromic repeat), is an adaptive immune system that provides protection against mobile genetic elements (viruses, transposable elements and conjugative plasmids). CRISPR clusters contain sequences complementary to antecedent mobile elements and target invading nucleic acids. CRISPR clusters are transcribed and processed into CRISPR RNA (crRNA). Functions as a ssRNA-specific endoribonuclease. Involved in the integration of spacer DNA into the CRISPR cassette.</text>
</comment>
<dbReference type="PANTHER" id="PTHR34405:SF1">
    <property type="entry name" value="CRISPR-ASSOCIATED ENDORIBONUCLEASE CAS2"/>
    <property type="match status" value="1"/>
</dbReference>
<dbReference type="PANTHER" id="PTHR34405">
    <property type="entry name" value="CRISPR-ASSOCIATED ENDORIBONUCLEASE CAS2"/>
    <property type="match status" value="1"/>
</dbReference>
<evidence type="ECO:0000256" key="6">
    <source>
        <dbReference type="ARBA" id="ARBA00022801"/>
    </source>
</evidence>
<keyword evidence="3 9" id="KW-0540">Nuclease</keyword>
<dbReference type="EMBL" id="CP002032">
    <property type="protein sequence ID" value="ADH59808.1"/>
    <property type="molecule type" value="Genomic_DNA"/>
</dbReference>
<dbReference type="Gene3D" id="3.30.70.240">
    <property type="match status" value="1"/>
</dbReference>
<reference evidence="10 11" key="1">
    <citation type="submission" date="2010-05" db="EMBL/GenBank/DDBJ databases">
        <title>Complete sequence of Thermoanaerobacter mathranii subsp. mathranii mathranii str. A3.</title>
        <authorList>
            <consortium name="US DOE Joint Genome Institute"/>
            <person name="Lucas S."/>
            <person name="Copeland A."/>
            <person name="Lapidus A."/>
            <person name="Cheng J.-F."/>
            <person name="Bruce D."/>
            <person name="Goodwin L."/>
            <person name="Pitluck S."/>
            <person name="Held B."/>
            <person name="Detter J.C."/>
            <person name="Han C."/>
            <person name="Tapia R."/>
            <person name="Land M."/>
            <person name="Hauser L."/>
            <person name="Kyrpides N."/>
            <person name="Mikhailova N."/>
            <person name="Zhou J."/>
            <person name="Hemme C."/>
            <person name="Woyke T."/>
        </authorList>
    </citation>
    <scope>NUCLEOTIDE SEQUENCE [LARGE SCALE GENOMIC DNA]</scope>
    <source>
        <strain evidence="10 11">A3</strain>
    </source>
</reference>
<evidence type="ECO:0000256" key="4">
    <source>
        <dbReference type="ARBA" id="ARBA00022723"/>
    </source>
</evidence>
<comment type="similarity">
    <text evidence="2 9">Belongs to the CRISPR-associated endoribonuclease Cas2 protein family.</text>
</comment>
<evidence type="ECO:0000313" key="10">
    <source>
        <dbReference type="EMBL" id="ADH59808.1"/>
    </source>
</evidence>
<dbReference type="InterPro" id="IPR021127">
    <property type="entry name" value="CRISPR_associated_Cas2"/>
</dbReference>
<dbReference type="NCBIfam" id="TIGR01573">
    <property type="entry name" value="cas2"/>
    <property type="match status" value="1"/>
</dbReference>
<evidence type="ECO:0000256" key="9">
    <source>
        <dbReference type="HAMAP-Rule" id="MF_01471"/>
    </source>
</evidence>
<dbReference type="Proteomes" id="UP000002064">
    <property type="component" value="Chromosome"/>
</dbReference>